<comment type="caution">
    <text evidence="1">The sequence shown here is derived from an EMBL/GenBank/DDBJ whole genome shotgun (WGS) entry which is preliminary data.</text>
</comment>
<gene>
    <name evidence="1" type="ORF">GSI_10087</name>
</gene>
<dbReference type="OrthoDB" id="2758769at2759"/>
<name>A0A2G8RZK4_9APHY</name>
<dbReference type="EMBL" id="AYKW01000034">
    <property type="protein sequence ID" value="PIL26949.1"/>
    <property type="molecule type" value="Genomic_DNA"/>
</dbReference>
<sequence length="238" mass="26104">MAAHTETTLLLSLPAYSRIVTPRAFTFIKFTDGVWYNWANGTYGHAFNPLGRSGPFPDGSQAFTPNEKYPTYVKRGVTWLRTQPSERPFASSYQARQTVATQRGQGSSAATPHVLPQTPYHNGPVPTSDLVVKFNVSIASAENSQVEHSSRSAFSGELAVLEKVSIRFGFPCIEASDYKPKQHNLQRAHVPITRGYLASLVAREVSGRPVAFEDLLLIDVQRVSRGSLQPTIAVRSGA</sequence>
<protein>
    <submittedName>
        <fullName evidence="1">Uncharacterized protein</fullName>
    </submittedName>
</protein>
<evidence type="ECO:0000313" key="2">
    <source>
        <dbReference type="Proteomes" id="UP000230002"/>
    </source>
</evidence>
<reference evidence="1 2" key="1">
    <citation type="journal article" date="2015" name="Sci. Rep.">
        <title>Chromosome-level genome map provides insights into diverse defense mechanisms in the medicinal fungus Ganoderma sinense.</title>
        <authorList>
            <person name="Zhu Y."/>
            <person name="Xu J."/>
            <person name="Sun C."/>
            <person name="Zhou S."/>
            <person name="Xu H."/>
            <person name="Nelson D.R."/>
            <person name="Qian J."/>
            <person name="Song J."/>
            <person name="Luo H."/>
            <person name="Xiang L."/>
            <person name="Li Y."/>
            <person name="Xu Z."/>
            <person name="Ji A."/>
            <person name="Wang L."/>
            <person name="Lu S."/>
            <person name="Hayward A."/>
            <person name="Sun W."/>
            <person name="Li X."/>
            <person name="Schwartz D.C."/>
            <person name="Wang Y."/>
            <person name="Chen S."/>
        </authorList>
    </citation>
    <scope>NUCLEOTIDE SEQUENCE [LARGE SCALE GENOMIC DNA]</scope>
    <source>
        <strain evidence="1 2">ZZ0214-1</strain>
    </source>
</reference>
<accession>A0A2G8RZK4</accession>
<evidence type="ECO:0000313" key="1">
    <source>
        <dbReference type="EMBL" id="PIL26949.1"/>
    </source>
</evidence>
<dbReference type="Proteomes" id="UP000230002">
    <property type="component" value="Unassembled WGS sequence"/>
</dbReference>
<organism evidence="1 2">
    <name type="scientific">Ganoderma sinense ZZ0214-1</name>
    <dbReference type="NCBI Taxonomy" id="1077348"/>
    <lineage>
        <taxon>Eukaryota</taxon>
        <taxon>Fungi</taxon>
        <taxon>Dikarya</taxon>
        <taxon>Basidiomycota</taxon>
        <taxon>Agaricomycotina</taxon>
        <taxon>Agaricomycetes</taxon>
        <taxon>Polyporales</taxon>
        <taxon>Polyporaceae</taxon>
        <taxon>Ganoderma</taxon>
    </lineage>
</organism>
<dbReference type="AlphaFoldDB" id="A0A2G8RZK4"/>
<proteinExistence type="predicted"/>
<keyword evidence="2" id="KW-1185">Reference proteome</keyword>